<feature type="compositionally biased region" description="Low complexity" evidence="1">
    <location>
        <begin position="135"/>
        <end position="145"/>
    </location>
</feature>
<accession>X8JRW0</accession>
<dbReference type="AlphaFoldDB" id="X8JRW0"/>
<name>X8JRW0_9AGAM</name>
<organism evidence="2 3">
    <name type="scientific">Rhizoctonia solani AG-3 Rhs1AP</name>
    <dbReference type="NCBI Taxonomy" id="1086054"/>
    <lineage>
        <taxon>Eukaryota</taxon>
        <taxon>Fungi</taxon>
        <taxon>Dikarya</taxon>
        <taxon>Basidiomycota</taxon>
        <taxon>Agaricomycotina</taxon>
        <taxon>Agaricomycetes</taxon>
        <taxon>Cantharellales</taxon>
        <taxon>Ceratobasidiaceae</taxon>
        <taxon>Rhizoctonia</taxon>
    </lineage>
</organism>
<evidence type="ECO:0000256" key="1">
    <source>
        <dbReference type="SAM" id="MobiDB-lite"/>
    </source>
</evidence>
<protein>
    <submittedName>
        <fullName evidence="2">Uncharacterized protein</fullName>
    </submittedName>
</protein>
<gene>
    <name evidence="2" type="ORF">RSOL_452400</name>
</gene>
<feature type="non-terminal residue" evidence="2">
    <location>
        <position position="200"/>
    </location>
</feature>
<feature type="region of interest" description="Disordered" evidence="1">
    <location>
        <begin position="129"/>
        <end position="150"/>
    </location>
</feature>
<proteinExistence type="predicted"/>
<dbReference type="OrthoDB" id="10354241at2759"/>
<evidence type="ECO:0000313" key="2">
    <source>
        <dbReference type="EMBL" id="EUC65713.1"/>
    </source>
</evidence>
<evidence type="ECO:0000313" key="3">
    <source>
        <dbReference type="Proteomes" id="UP000030108"/>
    </source>
</evidence>
<reference evidence="3" key="1">
    <citation type="journal article" date="2014" name="Genome Announc.">
        <title>Draft genome sequence of the plant-pathogenic soil fungus Rhizoctonia solani anastomosis group 3 strain Rhs1AP.</title>
        <authorList>
            <person name="Cubeta M.A."/>
            <person name="Thomas E."/>
            <person name="Dean R.A."/>
            <person name="Jabaji S."/>
            <person name="Neate S.M."/>
            <person name="Tavantzis S."/>
            <person name="Toda T."/>
            <person name="Vilgalys R."/>
            <person name="Bharathan N."/>
            <person name="Fedorova-Abrams N."/>
            <person name="Pakala S.B."/>
            <person name="Pakala S.M."/>
            <person name="Zafar N."/>
            <person name="Joardar V."/>
            <person name="Losada L."/>
            <person name="Nierman W.C."/>
        </authorList>
    </citation>
    <scope>NUCLEOTIDE SEQUENCE [LARGE SCALE GENOMIC DNA]</scope>
    <source>
        <strain evidence="3">AG-3</strain>
    </source>
</reference>
<sequence length="200" mass="22011">MEPTKPISDQQILTMVGFEPTDCFLLAPGPPTNSRLKYEAVHIKQDRILATYDPKEETLELKGSLQLRNESEADIINELVATWAIYEHKIRVTRVLSGYEGYHMNIPIYSHKEFTTASQNDSKVAKTIGSTTQIPTSPAAEATAPGEGGTRPAMEGVFAIEGVAGIIASQGNFGTRKSVPSYQDDYQMVRMKDAMTQTDP</sequence>
<dbReference type="Proteomes" id="UP000030108">
    <property type="component" value="Unassembled WGS sequence"/>
</dbReference>
<comment type="caution">
    <text evidence="2">The sequence shown here is derived from an EMBL/GenBank/DDBJ whole genome shotgun (WGS) entry which is preliminary data.</text>
</comment>
<dbReference type="EMBL" id="JATN01000311">
    <property type="protein sequence ID" value="EUC65713.1"/>
    <property type="molecule type" value="Genomic_DNA"/>
</dbReference>